<evidence type="ECO:0000259" key="6">
    <source>
        <dbReference type="PROSITE" id="PS50001"/>
    </source>
</evidence>
<dbReference type="SUPFAM" id="SSF55550">
    <property type="entry name" value="SH2 domain"/>
    <property type="match status" value="1"/>
</dbReference>
<dbReference type="InterPro" id="IPR033929">
    <property type="entry name" value="Tensin_PTB"/>
</dbReference>
<dbReference type="InterPro" id="IPR000980">
    <property type="entry name" value="SH2"/>
</dbReference>
<evidence type="ECO:0000313" key="8">
    <source>
        <dbReference type="Proteomes" id="UP000736164"/>
    </source>
</evidence>
<feature type="region of interest" description="Disordered" evidence="5">
    <location>
        <begin position="218"/>
        <end position="250"/>
    </location>
</feature>
<dbReference type="InterPro" id="IPR036860">
    <property type="entry name" value="SH2_dom_sf"/>
</dbReference>
<accession>A0A8J7THQ7</accession>
<dbReference type="CDD" id="cd01213">
    <property type="entry name" value="PTB_tensin"/>
    <property type="match status" value="1"/>
</dbReference>
<dbReference type="InterPro" id="IPR013625">
    <property type="entry name" value="PTB"/>
</dbReference>
<evidence type="ECO:0000256" key="1">
    <source>
        <dbReference type="ARBA" id="ARBA00004246"/>
    </source>
</evidence>
<dbReference type="PANTHER" id="PTHR45734:SF6">
    <property type="entry name" value="TENSIN-4"/>
    <property type="match status" value="1"/>
</dbReference>
<dbReference type="PRINTS" id="PR00401">
    <property type="entry name" value="SH2DOMAIN"/>
</dbReference>
<dbReference type="PANTHER" id="PTHR45734">
    <property type="entry name" value="TENSIN"/>
    <property type="match status" value="1"/>
</dbReference>
<evidence type="ECO:0000256" key="2">
    <source>
        <dbReference type="ARBA" id="ARBA00007881"/>
    </source>
</evidence>
<dbReference type="SUPFAM" id="SSF50729">
    <property type="entry name" value="PH domain-like"/>
    <property type="match status" value="1"/>
</dbReference>
<proteinExistence type="inferred from homology"/>
<dbReference type="Proteomes" id="UP000736164">
    <property type="component" value="Unassembled WGS sequence"/>
</dbReference>
<dbReference type="InterPro" id="IPR006020">
    <property type="entry name" value="PTB/PI_dom"/>
</dbReference>
<dbReference type="Pfam" id="PF00017">
    <property type="entry name" value="SH2"/>
    <property type="match status" value="1"/>
</dbReference>
<dbReference type="EMBL" id="JAAWVO010065068">
    <property type="protein sequence ID" value="MBN3323411.1"/>
    <property type="molecule type" value="Genomic_DNA"/>
</dbReference>
<evidence type="ECO:0000313" key="7">
    <source>
        <dbReference type="EMBL" id="MBN3323411.1"/>
    </source>
</evidence>
<feature type="non-terminal residue" evidence="7">
    <location>
        <position position="1"/>
    </location>
</feature>
<feature type="region of interest" description="Disordered" evidence="5">
    <location>
        <begin position="60"/>
        <end position="197"/>
    </location>
</feature>
<sequence length="569" mass="60068">MRPTAGQMSQLIPSHVLRVGQTICLSQQAELTDIDPDSPTLDVSLDTLNQLILELDPSFEPLPLHSRSERGGLPPGRTQGADSPDEDVSQAVLVPRGCSSHASSGPAGSVSKVSRSRPIPARSPRGSSCSPNGTLVFSSSPSASSTLPPLPCSRPRATGAFPPQHGDHQLSCSPGALPPTRHRVSASSLLSTSPGSDTSYITGSCHSLLSADAESSDQRRFGFSGSFTPPPPQAPPALTAPPPLPGDGSGALPSMKFVMDTSQFWFRPHITREEADALLRDREPGSFIVRDSTSYRGSFGLALKVQEVPASASGTGKSGDNKNLISSLPGEGATELVRHYLIESSARGVRLKGSSEEPYFAKCLSSDAGSLSALVYQHAITSFALPCKLLIPGHGGTPCSPTPPGCICREIKAQQSVFSGSLSHPPLPSLSPAACNFLFLSSVNTETLTGPLAVQKAVSVTFQGSALPTPTIVNLKVSAQGVTLTDVQRKLFFRRHYPTHLLSYCGEDPEGRKWQKDCRSARIFGFVAKGPDVSMENVCHLFAEYDSLQPASTAISLVTSLLAQQEALQ</sequence>
<comment type="caution">
    <text evidence="7">The sequence shown here is derived from an EMBL/GenBank/DDBJ whole genome shotgun (WGS) entry which is preliminary data.</text>
</comment>
<feature type="compositionally biased region" description="Low complexity" evidence="5">
    <location>
        <begin position="138"/>
        <end position="147"/>
    </location>
</feature>
<reference evidence="7" key="1">
    <citation type="journal article" date="2021" name="Cell">
        <title>Tracing the genetic footprints of vertebrate landing in non-teleost ray-finned fishes.</title>
        <authorList>
            <person name="Bi X."/>
            <person name="Wang K."/>
            <person name="Yang L."/>
            <person name="Pan H."/>
            <person name="Jiang H."/>
            <person name="Wei Q."/>
            <person name="Fang M."/>
            <person name="Yu H."/>
            <person name="Zhu C."/>
            <person name="Cai Y."/>
            <person name="He Y."/>
            <person name="Gan X."/>
            <person name="Zeng H."/>
            <person name="Yu D."/>
            <person name="Zhu Y."/>
            <person name="Jiang H."/>
            <person name="Qiu Q."/>
            <person name="Yang H."/>
            <person name="Zhang Y.E."/>
            <person name="Wang W."/>
            <person name="Zhu M."/>
            <person name="He S."/>
            <person name="Zhang G."/>
        </authorList>
    </citation>
    <scope>NUCLEOTIDE SEQUENCE</scope>
    <source>
        <strain evidence="7">Allg_001</strain>
    </source>
</reference>
<evidence type="ECO:0000256" key="3">
    <source>
        <dbReference type="ARBA" id="ARBA00022999"/>
    </source>
</evidence>
<dbReference type="Pfam" id="PF08416">
    <property type="entry name" value="PTB"/>
    <property type="match status" value="1"/>
</dbReference>
<dbReference type="Gene3D" id="2.30.29.30">
    <property type="entry name" value="Pleckstrin-homology domain (PH domain)/Phosphotyrosine-binding domain (PTB)"/>
    <property type="match status" value="1"/>
</dbReference>
<comment type="subcellular location">
    <subcellularLocation>
        <location evidence="1">Cell junction</location>
        <location evidence="1">Focal adhesion</location>
    </subcellularLocation>
</comment>
<gene>
    <name evidence="7" type="primary">Tns4</name>
    <name evidence="7" type="ORF">GTO95_0000709</name>
</gene>
<dbReference type="PROSITE" id="PS50001">
    <property type="entry name" value="SH2"/>
    <property type="match status" value="1"/>
</dbReference>
<protein>
    <submittedName>
        <fullName evidence="7">TENS4 protein</fullName>
    </submittedName>
</protein>
<dbReference type="SMART" id="SM00462">
    <property type="entry name" value="PTB"/>
    <property type="match status" value="1"/>
</dbReference>
<feature type="compositionally biased region" description="Low complexity" evidence="5">
    <location>
        <begin position="185"/>
        <end position="197"/>
    </location>
</feature>
<dbReference type="SMART" id="SM00252">
    <property type="entry name" value="SH2"/>
    <property type="match status" value="1"/>
</dbReference>
<dbReference type="GO" id="GO:0005925">
    <property type="term" value="C:focal adhesion"/>
    <property type="evidence" value="ECO:0007669"/>
    <property type="project" value="UniProtKB-SubCell"/>
</dbReference>
<feature type="domain" description="SH2" evidence="6">
    <location>
        <begin position="265"/>
        <end position="393"/>
    </location>
</feature>
<comment type="similarity">
    <text evidence="2">Belongs to the PTEN phosphatase protein family.</text>
</comment>
<keyword evidence="8" id="KW-1185">Reference proteome</keyword>
<dbReference type="Gene3D" id="3.30.505.10">
    <property type="entry name" value="SH2 domain"/>
    <property type="match status" value="1"/>
</dbReference>
<dbReference type="InterPro" id="IPR051484">
    <property type="entry name" value="Tensin_PTEN_phosphatase"/>
</dbReference>
<keyword evidence="3 4" id="KW-0727">SH2 domain</keyword>
<evidence type="ECO:0000256" key="4">
    <source>
        <dbReference type="PROSITE-ProRule" id="PRU00191"/>
    </source>
</evidence>
<dbReference type="AlphaFoldDB" id="A0A8J7THQ7"/>
<evidence type="ECO:0000256" key="5">
    <source>
        <dbReference type="SAM" id="MobiDB-lite"/>
    </source>
</evidence>
<feature type="compositionally biased region" description="Low complexity" evidence="5">
    <location>
        <begin position="116"/>
        <end position="128"/>
    </location>
</feature>
<name>A0A8J7THQ7_ATRSP</name>
<organism evidence="7 8">
    <name type="scientific">Atractosteus spatula</name>
    <name type="common">Alligator gar</name>
    <name type="synonym">Lepisosteus spatula</name>
    <dbReference type="NCBI Taxonomy" id="7917"/>
    <lineage>
        <taxon>Eukaryota</taxon>
        <taxon>Metazoa</taxon>
        <taxon>Chordata</taxon>
        <taxon>Craniata</taxon>
        <taxon>Vertebrata</taxon>
        <taxon>Euteleostomi</taxon>
        <taxon>Actinopterygii</taxon>
        <taxon>Neopterygii</taxon>
        <taxon>Holostei</taxon>
        <taxon>Semionotiformes</taxon>
        <taxon>Lepisosteidae</taxon>
        <taxon>Atractosteus</taxon>
    </lineage>
</organism>
<feature type="non-terminal residue" evidence="7">
    <location>
        <position position="569"/>
    </location>
</feature>
<feature type="compositionally biased region" description="Pro residues" evidence="5">
    <location>
        <begin position="228"/>
        <end position="245"/>
    </location>
</feature>
<dbReference type="InterPro" id="IPR011993">
    <property type="entry name" value="PH-like_dom_sf"/>
</dbReference>